<comment type="caution">
    <text evidence="2">The sequence shown here is derived from an EMBL/GenBank/DDBJ whole genome shotgun (WGS) entry which is preliminary data.</text>
</comment>
<protein>
    <submittedName>
        <fullName evidence="2">Uncharacterized protein</fullName>
    </submittedName>
</protein>
<dbReference type="eggNOG" id="ENOG50305HW">
    <property type="taxonomic scope" value="Bacteria"/>
</dbReference>
<reference evidence="2 3" key="1">
    <citation type="submission" date="2013-09" db="EMBL/GenBank/DDBJ databases">
        <title>Genome sequencing of Arenimonas metalli.</title>
        <authorList>
            <person name="Chen F."/>
            <person name="Wang G."/>
        </authorList>
    </citation>
    <scope>NUCLEOTIDE SEQUENCE [LARGE SCALE GENOMIC DNA]</scope>
    <source>
        <strain evidence="2 3">CF5-1</strain>
    </source>
</reference>
<dbReference type="EMBL" id="AVCK01000006">
    <property type="protein sequence ID" value="KFN47779.1"/>
    <property type="molecule type" value="Genomic_DNA"/>
</dbReference>
<feature type="chain" id="PRO_5001869544" evidence="1">
    <location>
        <begin position="23"/>
        <end position="276"/>
    </location>
</feature>
<keyword evidence="3" id="KW-1185">Reference proteome</keyword>
<dbReference type="OrthoDB" id="5965825at2"/>
<sequence length="276" mass="28695">MTTVARKLFALLLALSPLPALAQPVPVTVEVSGNSALVRIGGSVAPLADLRLDFDDASGLSAASLGISAELVNPGAATLLSRLPVGGGALVPAELPLMITIEPSTLGGLSFRRLVHVELHTHALVYTAGSRYRLLKAPLGGAFRDITGSVTAGSVRTRGTTGGFSQFLVVLDARPTLDVVSAKLARLRAEAAKLPAIEAAPLQAQLDAIESGLGDERYADAIGAAEAMRQRVSARAGLAIPQEWRALRDRDNIAGELLAGLDTLVFSIGYLRDHGD</sequence>
<feature type="signal peptide" evidence="1">
    <location>
        <begin position="1"/>
        <end position="22"/>
    </location>
</feature>
<organism evidence="2 3">
    <name type="scientific">Arenimonas metalli CF5-1</name>
    <dbReference type="NCBI Taxonomy" id="1384056"/>
    <lineage>
        <taxon>Bacteria</taxon>
        <taxon>Pseudomonadati</taxon>
        <taxon>Pseudomonadota</taxon>
        <taxon>Gammaproteobacteria</taxon>
        <taxon>Lysobacterales</taxon>
        <taxon>Lysobacteraceae</taxon>
        <taxon>Arenimonas</taxon>
    </lineage>
</organism>
<dbReference type="PATRIC" id="fig|1384056.3.peg.372"/>
<evidence type="ECO:0000313" key="3">
    <source>
        <dbReference type="Proteomes" id="UP000029393"/>
    </source>
</evidence>
<dbReference type="RefSeq" id="WP_034210369.1">
    <property type="nucleotide sequence ID" value="NZ_AVCK01000006.1"/>
</dbReference>
<accession>A0A091BAB4</accession>
<proteinExistence type="predicted"/>
<evidence type="ECO:0000313" key="2">
    <source>
        <dbReference type="EMBL" id="KFN47779.1"/>
    </source>
</evidence>
<gene>
    <name evidence="2" type="ORF">N787_07505</name>
</gene>
<name>A0A091BAB4_9GAMM</name>
<dbReference type="AlphaFoldDB" id="A0A091BAB4"/>
<dbReference type="Pfam" id="PF20396">
    <property type="entry name" value="DUF6689"/>
    <property type="match status" value="1"/>
</dbReference>
<dbReference type="InterPro" id="IPR046511">
    <property type="entry name" value="DUF6689"/>
</dbReference>
<keyword evidence="1" id="KW-0732">Signal</keyword>
<evidence type="ECO:0000256" key="1">
    <source>
        <dbReference type="SAM" id="SignalP"/>
    </source>
</evidence>
<dbReference type="STRING" id="1384056.N787_07505"/>
<dbReference type="Proteomes" id="UP000029393">
    <property type="component" value="Unassembled WGS sequence"/>
</dbReference>